<name>A6GIT4_9BACT</name>
<reference evidence="1 2" key="1">
    <citation type="submission" date="2007-06" db="EMBL/GenBank/DDBJ databases">
        <authorList>
            <person name="Shimkets L."/>
            <person name="Ferriera S."/>
            <person name="Johnson J."/>
            <person name="Kravitz S."/>
            <person name="Beeson K."/>
            <person name="Sutton G."/>
            <person name="Rogers Y.-H."/>
            <person name="Friedman R."/>
            <person name="Frazier M."/>
            <person name="Venter J.C."/>
        </authorList>
    </citation>
    <scope>NUCLEOTIDE SEQUENCE [LARGE SCALE GENOMIC DNA]</scope>
    <source>
        <strain evidence="1 2">SIR-1</strain>
    </source>
</reference>
<dbReference type="Proteomes" id="UP000005801">
    <property type="component" value="Unassembled WGS sequence"/>
</dbReference>
<dbReference type="AlphaFoldDB" id="A6GIT4"/>
<gene>
    <name evidence="1" type="ORF">PPSIR1_14770</name>
</gene>
<dbReference type="STRING" id="391625.PPSIR1_14770"/>
<evidence type="ECO:0000313" key="1">
    <source>
        <dbReference type="EMBL" id="EDM74229.1"/>
    </source>
</evidence>
<comment type="caution">
    <text evidence="1">The sequence shown here is derived from an EMBL/GenBank/DDBJ whole genome shotgun (WGS) entry which is preliminary data.</text>
</comment>
<evidence type="ECO:0000313" key="2">
    <source>
        <dbReference type="Proteomes" id="UP000005801"/>
    </source>
</evidence>
<accession>A6GIT4</accession>
<proteinExistence type="predicted"/>
<keyword evidence="2" id="KW-1185">Reference proteome</keyword>
<dbReference type="RefSeq" id="WP_006976620.1">
    <property type="nucleotide sequence ID" value="NZ_ABCS01000142.1"/>
</dbReference>
<organism evidence="1 2">
    <name type="scientific">Plesiocystis pacifica SIR-1</name>
    <dbReference type="NCBI Taxonomy" id="391625"/>
    <lineage>
        <taxon>Bacteria</taxon>
        <taxon>Pseudomonadati</taxon>
        <taxon>Myxococcota</taxon>
        <taxon>Polyangia</taxon>
        <taxon>Nannocystales</taxon>
        <taxon>Nannocystaceae</taxon>
        <taxon>Plesiocystis</taxon>
    </lineage>
</organism>
<dbReference type="EMBL" id="ABCS01000142">
    <property type="protein sequence ID" value="EDM74229.1"/>
    <property type="molecule type" value="Genomic_DNA"/>
</dbReference>
<sequence length="572" mass="60281">MEVLLDDAPVSATPGAAQTVLLDGEGARLVVRLGADEELAVATLSLSPAAGDQEPSFASAPSFATDQGDSLANIQWISVDWGSARTLESIAPSFTSGAAALGVRVRIARGASQWYTPPGPTGAAVPDTETTVALSFPDAVADRVMLEFVETGAESVLTNTFTSVSLTGNPVLDFGREAKDFEVAVEPKRAFFTHAGLPAASVALPKLLETLREQLELEVLSEVEIALSVGAGVAGFVGLQWAFVRDRIAREFADGETSQTLALDFGGSAELPLFKRPDDDDAPLAQLRSLELDFGFEPVRERLVLDPDPEQLREGLGELVEPLFDAAQRLTLPTADASELVGVALRTRALSPTAAGRVELIADLDGAPAGELLARGSFALDNPEGTRAVPRWLSVDFEAPVVLEGPAWLVAHLDSGQLVWLLGEPRDPAVVGPPHYRRNDTGTGGAWLSREARNPTSWGLTRVRALEAGPSTPPALSLVLVAHDGAETLIPLTPDASGQLRWRPEDPDAVSATSAIHLRVSSEAAATVTLTNPTLTWRELPPPADTDVVVDDVLPDVVVPDVLIPDALTPGS</sequence>
<protein>
    <submittedName>
        <fullName evidence="1">Uncharacterized protein</fullName>
    </submittedName>
</protein>